<dbReference type="OrthoDB" id="3197284at2759"/>
<accession>A0A0B7FQ97</accession>
<reference evidence="2 3" key="1">
    <citation type="submission" date="2014-11" db="EMBL/GenBank/DDBJ databases">
        <authorList>
            <person name="Wibberg Daniel"/>
        </authorList>
    </citation>
    <scope>NUCLEOTIDE SEQUENCE [LARGE SCALE GENOMIC DNA]</scope>
    <source>
        <strain evidence="2">Rhizoctonia solani AG1-IB 7/3/14</strain>
    </source>
</reference>
<evidence type="ECO:0000256" key="1">
    <source>
        <dbReference type="SAM" id="SignalP"/>
    </source>
</evidence>
<feature type="signal peptide" evidence="1">
    <location>
        <begin position="1"/>
        <end position="18"/>
    </location>
</feature>
<dbReference type="PANTHER" id="PTHR31013">
    <property type="entry name" value="THAUMATIN FAMILY PROTEIN-RELATED"/>
    <property type="match status" value="1"/>
</dbReference>
<dbReference type="AlphaFoldDB" id="A0A0B7FQ97"/>
<dbReference type="EMBL" id="LN679129">
    <property type="protein sequence ID" value="CEL58403.1"/>
    <property type="molecule type" value="Genomic_DNA"/>
</dbReference>
<protein>
    <recommendedName>
        <fullName evidence="4">Osmotin thaumatin-like protein</fullName>
    </recommendedName>
</protein>
<keyword evidence="1" id="KW-0732">Signal</keyword>
<evidence type="ECO:0000313" key="2">
    <source>
        <dbReference type="EMBL" id="CEL58403.1"/>
    </source>
</evidence>
<proteinExistence type="predicted"/>
<name>A0A0B7FQ97_THACB</name>
<feature type="chain" id="PRO_5002130731" description="Osmotin thaumatin-like protein" evidence="1">
    <location>
        <begin position="19"/>
        <end position="169"/>
    </location>
</feature>
<dbReference type="InterPro" id="IPR001938">
    <property type="entry name" value="Thaumatin"/>
</dbReference>
<dbReference type="Gene3D" id="2.60.110.10">
    <property type="entry name" value="Thaumatin"/>
    <property type="match status" value="1"/>
</dbReference>
<dbReference type="SMART" id="SM00205">
    <property type="entry name" value="THN"/>
    <property type="match status" value="1"/>
</dbReference>
<dbReference type="InterPro" id="IPR037176">
    <property type="entry name" value="Osmotin/thaumatin-like_sf"/>
</dbReference>
<organism evidence="2 3">
    <name type="scientific">Thanatephorus cucumeris (strain AG1-IB / isolate 7/3/14)</name>
    <name type="common">Lettuce bottom rot fungus</name>
    <name type="synonym">Rhizoctonia solani</name>
    <dbReference type="NCBI Taxonomy" id="1108050"/>
    <lineage>
        <taxon>Eukaryota</taxon>
        <taxon>Fungi</taxon>
        <taxon>Dikarya</taxon>
        <taxon>Basidiomycota</taxon>
        <taxon>Agaricomycotina</taxon>
        <taxon>Agaricomycetes</taxon>
        <taxon>Cantharellales</taxon>
        <taxon>Ceratobasidiaceae</taxon>
        <taxon>Rhizoctonia</taxon>
        <taxon>Rhizoctonia solani AG-1</taxon>
    </lineage>
</organism>
<dbReference type="Proteomes" id="UP000059188">
    <property type="component" value="Unassembled WGS sequence"/>
</dbReference>
<dbReference type="SUPFAM" id="SSF49870">
    <property type="entry name" value="Osmotin, thaumatin-like protein"/>
    <property type="match status" value="1"/>
</dbReference>
<dbReference type="PANTHER" id="PTHR31013:SF2">
    <property type="entry name" value="THAUMATIN-LIKE PROTEIN"/>
    <property type="match status" value="1"/>
</dbReference>
<keyword evidence="3" id="KW-1185">Reference proteome</keyword>
<evidence type="ECO:0000313" key="3">
    <source>
        <dbReference type="Proteomes" id="UP000059188"/>
    </source>
</evidence>
<gene>
    <name evidence="2" type="ORF">RSOLAG1IB_08510</name>
</gene>
<sequence>MRFISVITSFALVAGVQAAHQITLRNNCGFAVGLKLSNWPGHPAYTGPALGTLNAKSSKTVNVPNGWDGRICDAAGGCGGGDCYGKCSMTEFNMDANGLNYYDISNIQAYTVPQKIESGCGSVTCTSPSCPCDQAYGIGNTAGTCPGSSTPDRPVRACGQPNFTIIYCP</sequence>
<evidence type="ECO:0008006" key="4">
    <source>
        <dbReference type="Google" id="ProtNLM"/>
    </source>
</evidence>